<keyword evidence="1" id="KW-0812">Transmembrane</keyword>
<keyword evidence="1" id="KW-0472">Membrane</keyword>
<dbReference type="RefSeq" id="XP_012648327.1">
    <property type="nucleotide sequence ID" value="XM_012792873.1"/>
</dbReference>
<organism evidence="2 3">
    <name type="scientific">Babesia microti (strain RI)</name>
    <dbReference type="NCBI Taxonomy" id="1133968"/>
    <lineage>
        <taxon>Eukaryota</taxon>
        <taxon>Sar</taxon>
        <taxon>Alveolata</taxon>
        <taxon>Apicomplexa</taxon>
        <taxon>Aconoidasida</taxon>
        <taxon>Piroplasmida</taxon>
        <taxon>Babesiidae</taxon>
        <taxon>Babesia</taxon>
    </lineage>
</organism>
<dbReference type="OrthoDB" id="354322at2759"/>
<proteinExistence type="predicted"/>
<dbReference type="VEuPathDB" id="PiroplasmaDB:BMR1_02g02820"/>
<dbReference type="AlphaFoldDB" id="I7I8U9"/>
<evidence type="ECO:0000313" key="3">
    <source>
        <dbReference type="Proteomes" id="UP000002899"/>
    </source>
</evidence>
<gene>
    <name evidence="2" type="ORF">BMR1_02g02820</name>
</gene>
<reference evidence="2 3" key="1">
    <citation type="journal article" date="2012" name="Nucleic Acids Res.">
        <title>Sequencing of the smallest Apicomplexan genome from the human pathogen Babesia microti.</title>
        <authorList>
            <person name="Cornillot E."/>
            <person name="Hadj-Kaddour K."/>
            <person name="Dassouli A."/>
            <person name="Noel B."/>
            <person name="Ranwez V."/>
            <person name="Vacherie B."/>
            <person name="Augagneur Y."/>
            <person name="Bres V."/>
            <person name="Duclos A."/>
            <person name="Randazzo S."/>
            <person name="Carcy B."/>
            <person name="Debierre-Grockiego F."/>
            <person name="Delbecq S."/>
            <person name="Moubri-Menage K."/>
            <person name="Shams-Eldin H."/>
            <person name="Usmani-Brown S."/>
            <person name="Bringaud F."/>
            <person name="Wincker P."/>
            <person name="Vivares C.P."/>
            <person name="Schwarz R.T."/>
            <person name="Schetters T.P."/>
            <person name="Krause P.J."/>
            <person name="Gorenflot A."/>
            <person name="Berry V."/>
            <person name="Barbe V."/>
            <person name="Ben Mamoun C."/>
        </authorList>
    </citation>
    <scope>NUCLEOTIDE SEQUENCE [LARGE SCALE GENOMIC DNA]</scope>
    <source>
        <strain evidence="2 3">RI</strain>
    </source>
</reference>
<dbReference type="KEGG" id="bmic:BMR1_02g02820"/>
<protein>
    <submittedName>
        <fullName evidence="2">Uncharacterized protein</fullName>
    </submittedName>
</protein>
<dbReference type="Proteomes" id="UP000002899">
    <property type="component" value="Chromosome II"/>
</dbReference>
<evidence type="ECO:0000256" key="1">
    <source>
        <dbReference type="SAM" id="Phobius"/>
    </source>
</evidence>
<keyword evidence="3" id="KW-1185">Reference proteome</keyword>
<sequence length="95" mass="10941">MFKYFRQTCALLKRIDKRTQILSIGAANLIILTILMISGTLIVDTQFEARYNRCISIGKREQTLQEEHNQLMLFLSKTDSPENLDNSVPIPKIDL</sequence>
<accession>I7I8U9</accession>
<name>I7I8U9_BABMR</name>
<reference evidence="2 3" key="3">
    <citation type="journal article" date="2016" name="Sci. Rep.">
        <title>Genome-wide diversity and gene expression profiling of Babesia microti isolates identify polymorphic genes that mediate host-pathogen interactions.</title>
        <authorList>
            <person name="Silva J.C."/>
            <person name="Cornillot E."/>
            <person name="McCracken C."/>
            <person name="Usmani-Brown S."/>
            <person name="Dwivedi A."/>
            <person name="Ifeonu O.O."/>
            <person name="Crabtree J."/>
            <person name="Gotia H.T."/>
            <person name="Virji A.Z."/>
            <person name="Reynes C."/>
            <person name="Colinge J."/>
            <person name="Kumar V."/>
            <person name="Lawres L."/>
            <person name="Pazzi J.E."/>
            <person name="Pablo J.V."/>
            <person name="Hung C."/>
            <person name="Brancato J."/>
            <person name="Kumari P."/>
            <person name="Orvis J."/>
            <person name="Tretina K."/>
            <person name="Chibucos M."/>
            <person name="Ott S."/>
            <person name="Sadzewicz L."/>
            <person name="Sengamalay N."/>
            <person name="Shetty A.C."/>
            <person name="Su Q."/>
            <person name="Tallon L."/>
            <person name="Fraser C.M."/>
            <person name="Frutos R."/>
            <person name="Molina D.M."/>
            <person name="Krause P.J."/>
            <person name="Ben Mamoun C."/>
        </authorList>
    </citation>
    <scope>NUCLEOTIDE SEQUENCE [LARGE SCALE GENOMIC DNA]</scope>
    <source>
        <strain evidence="2 3">RI</strain>
    </source>
</reference>
<dbReference type="GeneID" id="24424346"/>
<keyword evidence="1" id="KW-1133">Transmembrane helix</keyword>
<dbReference type="EMBL" id="FO082872">
    <property type="protein sequence ID" value="CCF73718.1"/>
    <property type="molecule type" value="Genomic_DNA"/>
</dbReference>
<dbReference type="OMA" id="DKQLECK"/>
<reference evidence="2 3" key="2">
    <citation type="journal article" date="2013" name="PLoS ONE">
        <title>Whole genome mapping and re-organization of the nuclear and mitochondrial genomes of Babesia microti isolates.</title>
        <authorList>
            <person name="Cornillot E."/>
            <person name="Dassouli A."/>
            <person name="Garg A."/>
            <person name="Pachikara N."/>
            <person name="Randazzo S."/>
            <person name="Depoix D."/>
            <person name="Carcy B."/>
            <person name="Delbecq S."/>
            <person name="Frutos R."/>
            <person name="Silva J.C."/>
            <person name="Sutton R."/>
            <person name="Krause P.J."/>
            <person name="Mamoun C.B."/>
        </authorList>
    </citation>
    <scope>NUCLEOTIDE SEQUENCE [LARGE SCALE GENOMIC DNA]</scope>
    <source>
        <strain evidence="2 3">RI</strain>
    </source>
</reference>
<feature type="transmembrane region" description="Helical" evidence="1">
    <location>
        <begin position="21"/>
        <end position="43"/>
    </location>
</feature>
<evidence type="ECO:0000313" key="2">
    <source>
        <dbReference type="EMBL" id="CCF73718.1"/>
    </source>
</evidence>